<evidence type="ECO:0000313" key="2">
    <source>
        <dbReference type="EMBL" id="GHO50200.1"/>
    </source>
</evidence>
<keyword evidence="3" id="KW-1185">Reference proteome</keyword>
<name>A0A8J3MWC1_9CHLR</name>
<accession>A0A8J3MWC1</accession>
<dbReference type="EMBL" id="BNJF01000007">
    <property type="protein sequence ID" value="GHO50200.1"/>
    <property type="molecule type" value="Genomic_DNA"/>
</dbReference>
<comment type="caution">
    <text evidence="2">The sequence shown here is derived from an EMBL/GenBank/DDBJ whole genome shotgun (WGS) entry which is preliminary data.</text>
</comment>
<feature type="compositionally biased region" description="Polar residues" evidence="1">
    <location>
        <begin position="12"/>
        <end position="24"/>
    </location>
</feature>
<organism evidence="2 3">
    <name type="scientific">Ktedonospora formicarum</name>
    <dbReference type="NCBI Taxonomy" id="2778364"/>
    <lineage>
        <taxon>Bacteria</taxon>
        <taxon>Bacillati</taxon>
        <taxon>Chloroflexota</taxon>
        <taxon>Ktedonobacteria</taxon>
        <taxon>Ktedonobacterales</taxon>
        <taxon>Ktedonobacteraceae</taxon>
        <taxon>Ktedonospora</taxon>
    </lineage>
</organism>
<evidence type="ECO:0000256" key="1">
    <source>
        <dbReference type="SAM" id="MobiDB-lite"/>
    </source>
</evidence>
<dbReference type="AlphaFoldDB" id="A0A8J3MWC1"/>
<dbReference type="PANTHER" id="PTHR12697:SF5">
    <property type="entry name" value="DEOXYHYPUSINE HYDROXYLASE"/>
    <property type="match status" value="1"/>
</dbReference>
<dbReference type="GO" id="GO:0016491">
    <property type="term" value="F:oxidoreductase activity"/>
    <property type="evidence" value="ECO:0007669"/>
    <property type="project" value="TreeGrafter"/>
</dbReference>
<gene>
    <name evidence="2" type="ORF">KSX_83630</name>
</gene>
<reference evidence="2" key="1">
    <citation type="submission" date="2020-10" db="EMBL/GenBank/DDBJ databases">
        <title>Taxonomic study of unclassified bacteria belonging to the class Ktedonobacteria.</title>
        <authorList>
            <person name="Yabe S."/>
            <person name="Wang C.M."/>
            <person name="Zheng Y."/>
            <person name="Sakai Y."/>
            <person name="Cavaletti L."/>
            <person name="Monciardini P."/>
            <person name="Donadio S."/>
        </authorList>
    </citation>
    <scope>NUCLEOTIDE SEQUENCE</scope>
    <source>
        <strain evidence="2">SOSP1-1</strain>
    </source>
</reference>
<evidence type="ECO:0000313" key="3">
    <source>
        <dbReference type="Proteomes" id="UP000612362"/>
    </source>
</evidence>
<evidence type="ECO:0008006" key="4">
    <source>
        <dbReference type="Google" id="ProtNLM"/>
    </source>
</evidence>
<sequence length="575" mass="63945">MITRSTPDDPTPGSQTINTNQNRECQPPTVQEALALLLASDTDYHTRVQVTRRLARCGPSILSLVLSMLSDAQEILKPAWPWWPPQYEHCSRLLANLSQKTRLRLDELLHHPSLVGPAGPVLWISAIEATAHLTTNYEDLLRNGLASPWHTVRYAAAIALATLASKTTLAPLTITALYPCIQAEEELSVRLTAAYALIHCREHIGLDVLLELLDPAAPREVRKAVIFLLSAELPFQLSVAQREQLTTCLLYLLEDPHTENEVALQVSHALSKIALPSLLPTLIDLLHAERAPLQVLALTTLEEMTRTVMMRRMMRKHTIHTHIMPLLRSPESTVRRQACYTLASCGGEYVAAVLGTIAHNVEHPAHIEAIEGLRLLRGVLQASMRINVVRWLLHVLTEAHEELQVTALDTLAYILVQARTQGKRQALQEISALIINDPLIVLLLNDPSAWVRQRTIELLGMLWSPHTTFIPPQNHMLRLLLSDSDSGVRACSAFVCGHIGARWAIPGLIQTLLDEDVHVAHTAFNALCQLHSITDPLFYAILQELTRLNSIDAETKHPLATLAGQILHKDHSDKS</sequence>
<dbReference type="Gene3D" id="1.25.10.10">
    <property type="entry name" value="Leucine-rich Repeat Variant"/>
    <property type="match status" value="3"/>
</dbReference>
<feature type="region of interest" description="Disordered" evidence="1">
    <location>
        <begin position="1"/>
        <end position="25"/>
    </location>
</feature>
<proteinExistence type="predicted"/>
<dbReference type="RefSeq" id="WP_220199254.1">
    <property type="nucleotide sequence ID" value="NZ_BNJF01000007.1"/>
</dbReference>
<dbReference type="InterPro" id="IPR011989">
    <property type="entry name" value="ARM-like"/>
</dbReference>
<dbReference type="InterPro" id="IPR016024">
    <property type="entry name" value="ARM-type_fold"/>
</dbReference>
<protein>
    <recommendedName>
        <fullName evidence="4">HEAT repeat domain-containing protein</fullName>
    </recommendedName>
</protein>
<dbReference type="SUPFAM" id="SSF48371">
    <property type="entry name" value="ARM repeat"/>
    <property type="match status" value="1"/>
</dbReference>
<dbReference type="PANTHER" id="PTHR12697">
    <property type="entry name" value="PBS LYASE HEAT-LIKE PROTEIN"/>
    <property type="match status" value="1"/>
</dbReference>
<dbReference type="Proteomes" id="UP000612362">
    <property type="component" value="Unassembled WGS sequence"/>
</dbReference>